<accession>A0A127M894</accession>
<dbReference type="PANTHER" id="PTHR38684">
    <property type="entry name" value="PROTEIN AMPE"/>
    <property type="match status" value="1"/>
</dbReference>
<dbReference type="Pfam" id="PF17113">
    <property type="entry name" value="AmpE"/>
    <property type="match status" value="1"/>
</dbReference>
<dbReference type="GO" id="GO:0005886">
    <property type="term" value="C:plasma membrane"/>
    <property type="evidence" value="ECO:0007669"/>
    <property type="project" value="TreeGrafter"/>
</dbReference>
<keyword evidence="1" id="KW-0472">Membrane</keyword>
<dbReference type="Proteomes" id="UP000074119">
    <property type="component" value="Chromosome"/>
</dbReference>
<protein>
    <recommendedName>
        <fullName evidence="4">AmpE protein</fullName>
    </recommendedName>
</protein>
<dbReference type="STRING" id="1470434.AZF00_14460"/>
<organism evidence="2 3">
    <name type="scientific">Zhongshania aliphaticivorans</name>
    <dbReference type="NCBI Taxonomy" id="1470434"/>
    <lineage>
        <taxon>Bacteria</taxon>
        <taxon>Pseudomonadati</taxon>
        <taxon>Pseudomonadota</taxon>
        <taxon>Gammaproteobacteria</taxon>
        <taxon>Cellvibrionales</taxon>
        <taxon>Spongiibacteraceae</taxon>
        <taxon>Zhongshania</taxon>
    </lineage>
</organism>
<dbReference type="AlphaFoldDB" id="A0A127M894"/>
<name>A0A127M894_9GAMM</name>
<evidence type="ECO:0000256" key="1">
    <source>
        <dbReference type="SAM" id="Phobius"/>
    </source>
</evidence>
<feature type="transmembrane region" description="Helical" evidence="1">
    <location>
        <begin position="146"/>
        <end position="167"/>
    </location>
</feature>
<evidence type="ECO:0008006" key="4">
    <source>
        <dbReference type="Google" id="ProtNLM"/>
    </source>
</evidence>
<dbReference type="EMBL" id="CP014544">
    <property type="protein sequence ID" value="AMO69431.1"/>
    <property type="molecule type" value="Genomic_DNA"/>
</dbReference>
<dbReference type="InterPro" id="IPR052966">
    <property type="entry name" value="Beta-lactamase_Reg"/>
</dbReference>
<proteinExistence type="predicted"/>
<evidence type="ECO:0000313" key="2">
    <source>
        <dbReference type="EMBL" id="AMO69431.1"/>
    </source>
</evidence>
<dbReference type="RefSeq" id="WP_008251546.1">
    <property type="nucleotide sequence ID" value="NZ_CP014544.1"/>
</dbReference>
<dbReference type="GO" id="GO:0046677">
    <property type="term" value="P:response to antibiotic"/>
    <property type="evidence" value="ECO:0007669"/>
    <property type="project" value="TreeGrafter"/>
</dbReference>
<keyword evidence="1" id="KW-1133">Transmembrane helix</keyword>
<dbReference type="KEGG" id="zal:AZF00_14460"/>
<dbReference type="PANTHER" id="PTHR38684:SF1">
    <property type="entry name" value="PROTEIN AMPE"/>
    <property type="match status" value="1"/>
</dbReference>
<feature type="transmembrane region" description="Helical" evidence="1">
    <location>
        <begin position="67"/>
        <end position="85"/>
    </location>
</feature>
<reference evidence="2 3" key="1">
    <citation type="submission" date="2015-12" db="EMBL/GenBank/DDBJ databases">
        <authorList>
            <person name="Shamseldin A."/>
            <person name="Moawad H."/>
            <person name="Abd El-Rahim W.M."/>
            <person name="Sadowsky M.J."/>
        </authorList>
    </citation>
    <scope>NUCLEOTIDE SEQUENCE [LARGE SCALE GENOMIC DNA]</scope>
    <source>
        <strain evidence="2 3">SM2</strain>
    </source>
</reference>
<evidence type="ECO:0000313" key="3">
    <source>
        <dbReference type="Proteomes" id="UP000074119"/>
    </source>
</evidence>
<dbReference type="InterPro" id="IPR031347">
    <property type="entry name" value="AmpE"/>
</dbReference>
<gene>
    <name evidence="2" type="ORF">AZF00_14460</name>
</gene>
<feature type="transmembrane region" description="Helical" evidence="1">
    <location>
        <begin position="43"/>
        <end position="62"/>
    </location>
</feature>
<keyword evidence="1" id="KW-0812">Transmembrane</keyword>
<sequence length="284" mass="31629">MDFFAILIAWAAVQFWGSGGVIQKDEWFERLQLMALKIPASSVRLFVVFALPVILVFAVLWLISPILFGLPLFILSVAILLYSLGRGDFQILLKLYLNSWQRGDLEGAYQHGRGFSTELCDSGVDNASELHLSVRKAVFYQGFERWFAVVFWFVLLGPAGALAYRLLFMLAASRSLPQQDRDTAANGLFYLEWAPVRLLGLAFAIVANFDTCIGVWRQHLSSDQPSAEVLDSIGMKSLPSYIPDGQIDGEQFVKSAADELTAVQLLLSRSLLCWVCVVAVLQLV</sequence>